<dbReference type="NCBIfam" id="TIGR00765">
    <property type="entry name" value="yihY_not_rbn"/>
    <property type="match status" value="1"/>
</dbReference>
<feature type="transmembrane region" description="Helical" evidence="7">
    <location>
        <begin position="177"/>
        <end position="196"/>
    </location>
</feature>
<keyword evidence="2" id="KW-1003">Cell membrane</keyword>
<dbReference type="EMBL" id="FWFN01000005">
    <property type="protein sequence ID" value="SLN52920.1"/>
    <property type="molecule type" value="Genomic_DNA"/>
</dbReference>
<feature type="transmembrane region" description="Helical" evidence="7">
    <location>
        <begin position="101"/>
        <end position="122"/>
    </location>
</feature>
<evidence type="ECO:0000313" key="9">
    <source>
        <dbReference type="Proteomes" id="UP000193963"/>
    </source>
</evidence>
<feature type="transmembrane region" description="Helical" evidence="7">
    <location>
        <begin position="243"/>
        <end position="265"/>
    </location>
</feature>
<proteinExistence type="predicted"/>
<dbReference type="PIRSF" id="PIRSF035875">
    <property type="entry name" value="RNase_BN"/>
    <property type="match status" value="1"/>
</dbReference>
<evidence type="ECO:0000256" key="3">
    <source>
        <dbReference type="ARBA" id="ARBA00022692"/>
    </source>
</evidence>
<feature type="region of interest" description="Disordered" evidence="6">
    <location>
        <begin position="282"/>
        <end position="346"/>
    </location>
</feature>
<dbReference type="GO" id="GO:0005886">
    <property type="term" value="C:plasma membrane"/>
    <property type="evidence" value="ECO:0007669"/>
    <property type="project" value="UniProtKB-SubCell"/>
</dbReference>
<gene>
    <name evidence="8" type="ORF">PSM7751_02535</name>
</gene>
<dbReference type="Pfam" id="PF03631">
    <property type="entry name" value="Virul_fac_BrkB"/>
    <property type="match status" value="1"/>
</dbReference>
<evidence type="ECO:0000256" key="2">
    <source>
        <dbReference type="ARBA" id="ARBA00022475"/>
    </source>
</evidence>
<keyword evidence="4 7" id="KW-1133">Transmembrane helix</keyword>
<protein>
    <submittedName>
        <fullName evidence="8">Uncharacterized protein</fullName>
    </submittedName>
</protein>
<dbReference type="PANTHER" id="PTHR30213:SF0">
    <property type="entry name" value="UPF0761 MEMBRANE PROTEIN YIHY"/>
    <property type="match status" value="1"/>
</dbReference>
<keyword evidence="5 7" id="KW-0472">Membrane</keyword>
<evidence type="ECO:0000256" key="6">
    <source>
        <dbReference type="SAM" id="MobiDB-lite"/>
    </source>
</evidence>
<evidence type="ECO:0000256" key="4">
    <source>
        <dbReference type="ARBA" id="ARBA00022989"/>
    </source>
</evidence>
<evidence type="ECO:0000256" key="5">
    <source>
        <dbReference type="ARBA" id="ARBA00023136"/>
    </source>
</evidence>
<dbReference type="AlphaFoldDB" id="A0A1X6ZJ48"/>
<dbReference type="RefSeq" id="WP_232618185.1">
    <property type="nucleotide sequence ID" value="NZ_FWFN01000005.1"/>
</dbReference>
<dbReference type="PANTHER" id="PTHR30213">
    <property type="entry name" value="INNER MEMBRANE PROTEIN YHJD"/>
    <property type="match status" value="1"/>
</dbReference>
<keyword evidence="3 7" id="KW-0812">Transmembrane</keyword>
<sequence length="346" mass="36354">MMKQVKRAWAVLSGIVVQIGEINMALVAAGVAFYAMLALFPGLAALIAMWGIISDPTVVMEELKLLRGILPDEVYRLVAAQVYKISASSGTTLGWAGALSLAFAIWSSRSGVAAMILGLNTIHGQENRGSLRHYLIALMLTVALLGVGIVALGSVVVLPVILTIFPLGPVASVAVEIVRWLAALLAVMGALSLLYRYGPNNRGERMSWATPGAIVSVVLWLAASYALSLYFTNFANYNEVYGSLGAAVALLFWLYVSAFVVLLGASLNVQIDRALAAEVAAPDPAPQRGEADTVLTGKEADGGAVEDGPQEAQLVEEGPIHEVEGPADAGPEGLSVPVHDPRRAEA</sequence>
<name>A0A1X6ZJ48_9RHOB</name>
<evidence type="ECO:0000256" key="7">
    <source>
        <dbReference type="SAM" id="Phobius"/>
    </source>
</evidence>
<organism evidence="8 9">
    <name type="scientific">Pseudooceanicola marinus</name>
    <dbReference type="NCBI Taxonomy" id="396013"/>
    <lineage>
        <taxon>Bacteria</taxon>
        <taxon>Pseudomonadati</taxon>
        <taxon>Pseudomonadota</taxon>
        <taxon>Alphaproteobacteria</taxon>
        <taxon>Rhodobacterales</taxon>
        <taxon>Paracoccaceae</taxon>
        <taxon>Pseudooceanicola</taxon>
    </lineage>
</organism>
<dbReference type="Proteomes" id="UP000193963">
    <property type="component" value="Unassembled WGS sequence"/>
</dbReference>
<accession>A0A1X6ZJ48</accession>
<feature type="transmembrane region" description="Helical" evidence="7">
    <location>
        <begin position="32"/>
        <end position="53"/>
    </location>
</feature>
<keyword evidence="9" id="KW-1185">Reference proteome</keyword>
<evidence type="ECO:0000256" key="1">
    <source>
        <dbReference type="ARBA" id="ARBA00004651"/>
    </source>
</evidence>
<feature type="transmembrane region" description="Helical" evidence="7">
    <location>
        <begin position="208"/>
        <end position="231"/>
    </location>
</feature>
<feature type="transmembrane region" description="Helical" evidence="7">
    <location>
        <begin position="134"/>
        <end position="165"/>
    </location>
</feature>
<reference evidence="8 9" key="1">
    <citation type="submission" date="2017-03" db="EMBL/GenBank/DDBJ databases">
        <authorList>
            <person name="Afonso C.L."/>
            <person name="Miller P.J."/>
            <person name="Scott M.A."/>
            <person name="Spackman E."/>
            <person name="Goraichik I."/>
            <person name="Dimitrov K.M."/>
            <person name="Suarez D.L."/>
            <person name="Swayne D.E."/>
        </authorList>
    </citation>
    <scope>NUCLEOTIDE SEQUENCE [LARGE SCALE GENOMIC DNA]</scope>
    <source>
        <strain evidence="8 9">CECT 7751</strain>
    </source>
</reference>
<dbReference type="InterPro" id="IPR017039">
    <property type="entry name" value="Virul_fac_BrkB"/>
</dbReference>
<evidence type="ECO:0000313" key="8">
    <source>
        <dbReference type="EMBL" id="SLN52920.1"/>
    </source>
</evidence>
<comment type="subcellular location">
    <subcellularLocation>
        <location evidence="1">Cell membrane</location>
        <topology evidence="1">Multi-pass membrane protein</topology>
    </subcellularLocation>
</comment>